<accession>A0ABT7IK45</accession>
<dbReference type="InterPro" id="IPR031982">
    <property type="entry name" value="PilE-like"/>
</dbReference>
<dbReference type="EMBL" id="JASSVS010000043">
    <property type="protein sequence ID" value="MDL0434068.1"/>
    <property type="molecule type" value="Genomic_DNA"/>
</dbReference>
<keyword evidence="1" id="KW-1133">Transmembrane helix</keyword>
<feature type="non-terminal residue" evidence="2">
    <location>
        <position position="1"/>
    </location>
</feature>
<keyword evidence="3" id="KW-1185">Reference proteome</keyword>
<dbReference type="PANTHER" id="PTHR30093:SF47">
    <property type="entry name" value="TYPE IV PILUS NON-CORE MINOR PILIN PILE"/>
    <property type="match status" value="1"/>
</dbReference>
<dbReference type="InterPro" id="IPR045584">
    <property type="entry name" value="Pilin-like"/>
</dbReference>
<dbReference type="RefSeq" id="WP_285394139.1">
    <property type="nucleotide sequence ID" value="NZ_JASSVS010000043.1"/>
</dbReference>
<evidence type="ECO:0000313" key="2">
    <source>
        <dbReference type="EMBL" id="MDL0434068.1"/>
    </source>
</evidence>
<keyword evidence="1" id="KW-0472">Membrane</keyword>
<dbReference type="Gene3D" id="3.30.700.10">
    <property type="entry name" value="Glycoprotein, Type 4 Pilin"/>
    <property type="match status" value="1"/>
</dbReference>
<dbReference type="PROSITE" id="PS00409">
    <property type="entry name" value="PROKAR_NTER_METHYL"/>
    <property type="match status" value="1"/>
</dbReference>
<evidence type="ECO:0000256" key="1">
    <source>
        <dbReference type="SAM" id="Phobius"/>
    </source>
</evidence>
<comment type="caution">
    <text evidence="2">The sequence shown here is derived from an EMBL/GenBank/DDBJ whole genome shotgun (WGS) entry which is preliminary data.</text>
</comment>
<dbReference type="PANTHER" id="PTHR30093">
    <property type="entry name" value="GENERAL SECRETION PATHWAY PROTEIN G"/>
    <property type="match status" value="1"/>
</dbReference>
<organism evidence="2 3">
    <name type="scientific">Marinobacter azerbaijanicus</name>
    <dbReference type="NCBI Taxonomy" id="3050455"/>
    <lineage>
        <taxon>Bacteria</taxon>
        <taxon>Pseudomonadati</taxon>
        <taxon>Pseudomonadota</taxon>
        <taxon>Gammaproteobacteria</taxon>
        <taxon>Pseudomonadales</taxon>
        <taxon>Marinobacteraceae</taxon>
        <taxon>Marinobacter</taxon>
    </lineage>
</organism>
<proteinExistence type="predicted"/>
<name>A0ABT7IK45_9GAMM</name>
<evidence type="ECO:0000313" key="3">
    <source>
        <dbReference type="Proteomes" id="UP001227964"/>
    </source>
</evidence>
<dbReference type="SUPFAM" id="SSF54523">
    <property type="entry name" value="Pili subunits"/>
    <property type="match status" value="1"/>
</dbReference>
<dbReference type="Proteomes" id="UP001227964">
    <property type="component" value="Unassembled WGS sequence"/>
</dbReference>
<dbReference type="Pfam" id="PF16732">
    <property type="entry name" value="ComP_DUS"/>
    <property type="match status" value="1"/>
</dbReference>
<dbReference type="NCBIfam" id="TIGR02532">
    <property type="entry name" value="IV_pilin_GFxxxE"/>
    <property type="match status" value="1"/>
</dbReference>
<dbReference type="InterPro" id="IPR012902">
    <property type="entry name" value="N_methyl_site"/>
</dbReference>
<gene>
    <name evidence="2" type="ORF">QPM17_23285</name>
</gene>
<feature type="transmembrane region" description="Helical" evidence="1">
    <location>
        <begin position="6"/>
        <end position="28"/>
    </location>
</feature>
<dbReference type="Pfam" id="PF07963">
    <property type="entry name" value="N_methyl"/>
    <property type="match status" value="1"/>
</dbReference>
<reference evidence="2 3" key="1">
    <citation type="submission" date="2023-06" db="EMBL/GenBank/DDBJ databases">
        <title>Marinobacter azerbaijanicus a moderately halophilic, isolated from Urmia Lake in Azerbaijan region of Iran.</title>
        <authorList>
            <person name="Sanchez-Porro C."/>
            <person name="Aghdam E.M."/>
            <person name="Saheb S.M."/>
            <person name="Tarhriz V."/>
            <person name="Kazemi E."/>
            <person name="Ammozegar M.A."/>
            <person name="Ventosa A."/>
            <person name="Hejazi M.S."/>
        </authorList>
    </citation>
    <scope>NUCLEOTIDE SEQUENCE [LARGE SCALE GENOMIC DNA]</scope>
    <source>
        <strain evidence="2 3">TBZ242</strain>
    </source>
</reference>
<protein>
    <submittedName>
        <fullName evidence="2">Type IV pilin protein</fullName>
    </submittedName>
</protein>
<keyword evidence="1" id="KW-0812">Transmembrane</keyword>
<sequence length="123" mass="13096">NTAGFTLLELIIAVAIIGILASIAVPSYQGYVERARVSDGQAGLMQAASEMERCYTVSNSYPASGCLQTTESPDGVYGAIELINNGTSYRLEAKSPTRNVKNGCEILWVESNGTRGPDSCWGQ</sequence>